<gene>
    <name evidence="2" type="ORF">SAMN04488071_0479</name>
</gene>
<organism evidence="2 3">
    <name type="scientific">Kordiimonas lacus</name>
    <dbReference type="NCBI Taxonomy" id="637679"/>
    <lineage>
        <taxon>Bacteria</taxon>
        <taxon>Pseudomonadati</taxon>
        <taxon>Pseudomonadota</taxon>
        <taxon>Alphaproteobacteria</taxon>
        <taxon>Kordiimonadales</taxon>
        <taxon>Kordiimonadaceae</taxon>
        <taxon>Kordiimonas</taxon>
    </lineage>
</organism>
<dbReference type="RefSeq" id="WP_068308367.1">
    <property type="nucleotide sequence ID" value="NZ_FNAK01000001.1"/>
</dbReference>
<dbReference type="Proteomes" id="UP000183685">
    <property type="component" value="Unassembled WGS sequence"/>
</dbReference>
<evidence type="ECO:0000313" key="3">
    <source>
        <dbReference type="Proteomes" id="UP000183685"/>
    </source>
</evidence>
<dbReference type="AlphaFoldDB" id="A0A1G6U7G5"/>
<evidence type="ECO:0000256" key="1">
    <source>
        <dbReference type="SAM" id="Phobius"/>
    </source>
</evidence>
<evidence type="ECO:0000313" key="2">
    <source>
        <dbReference type="EMBL" id="SDD36626.1"/>
    </source>
</evidence>
<dbReference type="EMBL" id="FNAK01000001">
    <property type="protein sequence ID" value="SDD36626.1"/>
    <property type="molecule type" value="Genomic_DNA"/>
</dbReference>
<proteinExistence type="predicted"/>
<keyword evidence="3" id="KW-1185">Reference proteome</keyword>
<keyword evidence="1" id="KW-1133">Transmembrane helix</keyword>
<protein>
    <submittedName>
        <fullName evidence="2">Uncharacterized protein</fullName>
    </submittedName>
</protein>
<feature type="transmembrane region" description="Helical" evidence="1">
    <location>
        <begin position="96"/>
        <end position="119"/>
    </location>
</feature>
<name>A0A1G6U7G5_9PROT</name>
<keyword evidence="1" id="KW-0812">Transmembrane</keyword>
<reference evidence="2 3" key="1">
    <citation type="submission" date="2016-10" db="EMBL/GenBank/DDBJ databases">
        <authorList>
            <person name="de Groot N.N."/>
        </authorList>
    </citation>
    <scope>NUCLEOTIDE SEQUENCE [LARGE SCALE GENOMIC DNA]</scope>
    <source>
        <strain evidence="2 3">CGMCC 1.9109</strain>
    </source>
</reference>
<accession>A0A1G6U7G5</accession>
<sequence>MNAQKDREPDLIDFLSDVNMQILHISKNMEDVKSNAEWVDRLQSISELIARYDYRSLQQSASQVQQNLQVSQELVNRVKEIGANTITVRKRFIRQFAAVLTISTLLLMVISAYVGAMYLPGRPHFGTWSCRAIGGYTQKQQDGTSVCYYIYH</sequence>
<keyword evidence="1" id="KW-0472">Membrane</keyword>